<dbReference type="InterPro" id="IPR043504">
    <property type="entry name" value="Peptidase_S1_PA_chymotrypsin"/>
</dbReference>
<dbReference type="EMBL" id="JADCUA010000005">
    <property type="protein sequence ID" value="KAH9839986.1"/>
    <property type="molecule type" value="Genomic_DNA"/>
</dbReference>
<dbReference type="InterPro" id="IPR009003">
    <property type="entry name" value="Peptidase_S1_PA"/>
</dbReference>
<evidence type="ECO:0000256" key="1">
    <source>
        <dbReference type="SAM" id="Coils"/>
    </source>
</evidence>
<dbReference type="GeneID" id="72000981"/>
<proteinExistence type="predicted"/>
<gene>
    <name evidence="2" type="ORF">C8Q71DRAFT_702411</name>
</gene>
<name>A0ABQ8KNV4_9APHY</name>
<keyword evidence="1" id="KW-0175">Coiled coil</keyword>
<sequence length="538" mass="58157">MTNHVVPDSAPNAPYIPSVVEAANYYYGFPSKPRLVARSSCDVWMRPTGPEAYLVPKGLMPLGSHSLATAWEDIVSPALSRCLDEKGVNFLTMTPARIDIVDQPSHPVVVLVGVEPGSLTHELGIEAAVACHSVLIANSILDVHVEIRESKPSLAAALYRPAVTSNPAARLIEPFATSLGLPISFVKTTHYEGTAGFFFTDSAKSGKLFMLTARHVLFHPDETPNTMYVFKDGTGAPQRKVILLGKAAFDARVEDIDVAIRAKKVILAQLAKRAADAAALEDEAEARDETEAVQAEMEKAEKAIAAFEKLRTEILRDWQDEGKRVIGRVVLSPPFTLNFGTDGYTEDWAVVEIHGTMISRLNFIGNAIDLGSVDVDVLTSWMYPDSANPHSFDYPGNRLLRFSGTLSDEEMRRPPSHTKDQDKDAVIMVLKNGNTSGLTVGCLNNVRSVVRHYFKDQPGVASKEVAVLPRTSKSGAFSAPGDSGSAVVDGKGRVCGILTGGDGATDVSDVTFVTSINFLLKRLAENDVKANIFPTVSH</sequence>
<dbReference type="RefSeq" id="XP_047781636.1">
    <property type="nucleotide sequence ID" value="XM_047920249.1"/>
</dbReference>
<dbReference type="Gene3D" id="2.40.10.10">
    <property type="entry name" value="Trypsin-like serine proteases"/>
    <property type="match status" value="1"/>
</dbReference>
<reference evidence="2 3" key="1">
    <citation type="journal article" date="2021" name="Environ. Microbiol.">
        <title>Gene family expansions and transcriptome signatures uncover fungal adaptations to wood decay.</title>
        <authorList>
            <person name="Hage H."/>
            <person name="Miyauchi S."/>
            <person name="Viragh M."/>
            <person name="Drula E."/>
            <person name="Min B."/>
            <person name="Chaduli D."/>
            <person name="Navarro D."/>
            <person name="Favel A."/>
            <person name="Norest M."/>
            <person name="Lesage-Meessen L."/>
            <person name="Balint B."/>
            <person name="Merenyi Z."/>
            <person name="de Eugenio L."/>
            <person name="Morin E."/>
            <person name="Martinez A.T."/>
            <person name="Baldrian P."/>
            <person name="Stursova M."/>
            <person name="Martinez M.J."/>
            <person name="Novotny C."/>
            <person name="Magnuson J.K."/>
            <person name="Spatafora J.W."/>
            <person name="Maurice S."/>
            <person name="Pangilinan J."/>
            <person name="Andreopoulos W."/>
            <person name="LaButti K."/>
            <person name="Hundley H."/>
            <person name="Na H."/>
            <person name="Kuo A."/>
            <person name="Barry K."/>
            <person name="Lipzen A."/>
            <person name="Henrissat B."/>
            <person name="Riley R."/>
            <person name="Ahrendt S."/>
            <person name="Nagy L.G."/>
            <person name="Grigoriev I.V."/>
            <person name="Martin F."/>
            <person name="Rosso M.N."/>
        </authorList>
    </citation>
    <scope>NUCLEOTIDE SEQUENCE [LARGE SCALE GENOMIC DNA]</scope>
    <source>
        <strain evidence="2 3">CIRM-BRFM 1785</strain>
    </source>
</reference>
<protein>
    <recommendedName>
        <fullName evidence="4">Trypsin-like peptidase</fullName>
    </recommendedName>
</protein>
<evidence type="ECO:0000313" key="2">
    <source>
        <dbReference type="EMBL" id="KAH9839986.1"/>
    </source>
</evidence>
<evidence type="ECO:0008006" key="4">
    <source>
        <dbReference type="Google" id="ProtNLM"/>
    </source>
</evidence>
<dbReference type="Proteomes" id="UP000814176">
    <property type="component" value="Unassembled WGS sequence"/>
</dbReference>
<feature type="coiled-coil region" evidence="1">
    <location>
        <begin position="267"/>
        <end position="317"/>
    </location>
</feature>
<evidence type="ECO:0000313" key="3">
    <source>
        <dbReference type="Proteomes" id="UP000814176"/>
    </source>
</evidence>
<comment type="caution">
    <text evidence="2">The sequence shown here is derived from an EMBL/GenBank/DDBJ whole genome shotgun (WGS) entry which is preliminary data.</text>
</comment>
<accession>A0ABQ8KNV4</accession>
<dbReference type="SUPFAM" id="SSF50494">
    <property type="entry name" value="Trypsin-like serine proteases"/>
    <property type="match status" value="1"/>
</dbReference>
<keyword evidence="3" id="KW-1185">Reference proteome</keyword>
<organism evidence="2 3">
    <name type="scientific">Rhodofomes roseus</name>
    <dbReference type="NCBI Taxonomy" id="34475"/>
    <lineage>
        <taxon>Eukaryota</taxon>
        <taxon>Fungi</taxon>
        <taxon>Dikarya</taxon>
        <taxon>Basidiomycota</taxon>
        <taxon>Agaricomycotina</taxon>
        <taxon>Agaricomycetes</taxon>
        <taxon>Polyporales</taxon>
        <taxon>Rhodofomes</taxon>
    </lineage>
</organism>